<proteinExistence type="predicted"/>
<name>A0A8S5M025_9CAUD</name>
<reference evidence="1" key="1">
    <citation type="journal article" date="2021" name="Proc. Natl. Acad. Sci. U.S.A.">
        <title>A Catalog of Tens of Thousands of Viruses from Human Metagenomes Reveals Hidden Associations with Chronic Diseases.</title>
        <authorList>
            <person name="Tisza M.J."/>
            <person name="Buck C.B."/>
        </authorList>
    </citation>
    <scope>NUCLEOTIDE SEQUENCE</scope>
    <source>
        <strain evidence="1">Ct7oE3</strain>
    </source>
</reference>
<organism evidence="1">
    <name type="scientific">Caudovirales sp. ct7oE3</name>
    <dbReference type="NCBI Taxonomy" id="2826768"/>
    <lineage>
        <taxon>Viruses</taxon>
        <taxon>Duplodnaviria</taxon>
        <taxon>Heunggongvirae</taxon>
        <taxon>Uroviricota</taxon>
        <taxon>Caudoviricetes</taxon>
    </lineage>
</organism>
<evidence type="ECO:0000313" key="1">
    <source>
        <dbReference type="EMBL" id="DAD75399.1"/>
    </source>
</evidence>
<accession>A0A8S5M025</accession>
<protein>
    <submittedName>
        <fullName evidence="1">Uncharacterized protein</fullName>
    </submittedName>
</protein>
<sequence length="29" mass="3533">MIVSRKGREMPYLIRIKLANKIQCHIHKR</sequence>
<dbReference type="EMBL" id="BK014781">
    <property type="protein sequence ID" value="DAD75399.1"/>
    <property type="molecule type" value="Genomic_DNA"/>
</dbReference>